<gene>
    <name evidence="6" type="ORF">FHU36_000426</name>
</gene>
<dbReference type="PROSITE" id="PS50931">
    <property type="entry name" value="HTH_LYSR"/>
    <property type="match status" value="1"/>
</dbReference>
<dbReference type="InterPro" id="IPR000847">
    <property type="entry name" value="LysR_HTH_N"/>
</dbReference>
<keyword evidence="7" id="KW-1185">Reference proteome</keyword>
<evidence type="ECO:0000256" key="2">
    <source>
        <dbReference type="ARBA" id="ARBA00023015"/>
    </source>
</evidence>
<evidence type="ECO:0000313" key="6">
    <source>
        <dbReference type="EMBL" id="MBB6343917.1"/>
    </source>
</evidence>
<organism evidence="6 7">
    <name type="scientific">Nonomuraea muscovyensis</name>
    <dbReference type="NCBI Taxonomy" id="1124761"/>
    <lineage>
        <taxon>Bacteria</taxon>
        <taxon>Bacillati</taxon>
        <taxon>Actinomycetota</taxon>
        <taxon>Actinomycetes</taxon>
        <taxon>Streptosporangiales</taxon>
        <taxon>Streptosporangiaceae</taxon>
        <taxon>Nonomuraea</taxon>
    </lineage>
</organism>
<sequence>MASGLDVQRLLIFREIARAGSIASAARSLGWTQPAVSQHLRHLERQAGTPLVLRRPRGVQLTEAGRTLLRHAEAIATRLRLATDELDALVRLRAGSVRLAAFPSAGATIVPAAMGLLAGRHPGLDVRLREAEPPQALGLLAAGEVDLAVTFAHPTSAPHPRAGFPSGPEPVEVGASDLVRVVVGADPLVLVLPRAHPYAQPADVPLPLNALAGEKWVGGCDRCTANLLALCADAGFVPDIRHSSDDYVLTQALIARGLAVGLLPRLALDASRDPGIAVRPVAGLGHRILYVSHHRDADRVPAVRGAIQALLDTMAPTLDHTPT</sequence>
<keyword evidence="4" id="KW-0804">Transcription</keyword>
<proteinExistence type="inferred from homology"/>
<dbReference type="PANTHER" id="PTHR30346:SF29">
    <property type="entry name" value="LYSR SUBSTRATE-BINDING"/>
    <property type="match status" value="1"/>
</dbReference>
<dbReference type="CDD" id="cd08423">
    <property type="entry name" value="PBP2_LTTR_like_6"/>
    <property type="match status" value="1"/>
</dbReference>
<dbReference type="Pfam" id="PF03466">
    <property type="entry name" value="LysR_substrate"/>
    <property type="match status" value="1"/>
</dbReference>
<accession>A0A7X0BW04</accession>
<dbReference type="InterPro" id="IPR005119">
    <property type="entry name" value="LysR_subst-bd"/>
</dbReference>
<dbReference type="Gene3D" id="3.40.190.10">
    <property type="entry name" value="Periplasmic binding protein-like II"/>
    <property type="match status" value="2"/>
</dbReference>
<dbReference type="InterPro" id="IPR036388">
    <property type="entry name" value="WH-like_DNA-bd_sf"/>
</dbReference>
<dbReference type="Pfam" id="PF00126">
    <property type="entry name" value="HTH_1"/>
    <property type="match status" value="1"/>
</dbReference>
<comment type="similarity">
    <text evidence="1">Belongs to the LysR transcriptional regulatory family.</text>
</comment>
<protein>
    <submittedName>
        <fullName evidence="6">Molybdate transport repressor ModE-like protein</fullName>
    </submittedName>
</protein>
<evidence type="ECO:0000256" key="3">
    <source>
        <dbReference type="ARBA" id="ARBA00023125"/>
    </source>
</evidence>
<reference evidence="6 7" key="1">
    <citation type="submission" date="2020-08" db="EMBL/GenBank/DDBJ databases">
        <title>Sequencing the genomes of 1000 actinobacteria strains.</title>
        <authorList>
            <person name="Klenk H.-P."/>
        </authorList>
    </citation>
    <scope>NUCLEOTIDE SEQUENCE [LARGE SCALE GENOMIC DNA]</scope>
    <source>
        <strain evidence="6 7">DSM 45913</strain>
    </source>
</reference>
<comment type="caution">
    <text evidence="6">The sequence shown here is derived from an EMBL/GenBank/DDBJ whole genome shotgun (WGS) entry which is preliminary data.</text>
</comment>
<dbReference type="PANTHER" id="PTHR30346">
    <property type="entry name" value="TRANSCRIPTIONAL DUAL REGULATOR HCAR-RELATED"/>
    <property type="match status" value="1"/>
</dbReference>
<evidence type="ECO:0000313" key="7">
    <source>
        <dbReference type="Proteomes" id="UP000583800"/>
    </source>
</evidence>
<dbReference type="SUPFAM" id="SSF46785">
    <property type="entry name" value="Winged helix' DNA-binding domain"/>
    <property type="match status" value="1"/>
</dbReference>
<evidence type="ECO:0000256" key="1">
    <source>
        <dbReference type="ARBA" id="ARBA00009437"/>
    </source>
</evidence>
<feature type="domain" description="HTH lysR-type" evidence="5">
    <location>
        <begin position="5"/>
        <end position="62"/>
    </location>
</feature>
<dbReference type="GO" id="GO:0003700">
    <property type="term" value="F:DNA-binding transcription factor activity"/>
    <property type="evidence" value="ECO:0007669"/>
    <property type="project" value="InterPro"/>
</dbReference>
<dbReference type="InterPro" id="IPR036390">
    <property type="entry name" value="WH_DNA-bd_sf"/>
</dbReference>
<dbReference type="AlphaFoldDB" id="A0A7X0BW04"/>
<dbReference type="RefSeq" id="WP_185082114.1">
    <property type="nucleotide sequence ID" value="NZ_JACHJB010000001.1"/>
</dbReference>
<dbReference type="SUPFAM" id="SSF53850">
    <property type="entry name" value="Periplasmic binding protein-like II"/>
    <property type="match status" value="1"/>
</dbReference>
<keyword evidence="2" id="KW-0805">Transcription regulation</keyword>
<dbReference type="EMBL" id="JACHJB010000001">
    <property type="protein sequence ID" value="MBB6343917.1"/>
    <property type="molecule type" value="Genomic_DNA"/>
</dbReference>
<dbReference type="GO" id="GO:0003677">
    <property type="term" value="F:DNA binding"/>
    <property type="evidence" value="ECO:0007669"/>
    <property type="project" value="UniProtKB-KW"/>
</dbReference>
<keyword evidence="3" id="KW-0238">DNA-binding</keyword>
<evidence type="ECO:0000259" key="5">
    <source>
        <dbReference type="PROSITE" id="PS50931"/>
    </source>
</evidence>
<dbReference type="PRINTS" id="PR00039">
    <property type="entry name" value="HTHLYSR"/>
</dbReference>
<dbReference type="Gene3D" id="1.10.10.10">
    <property type="entry name" value="Winged helix-like DNA-binding domain superfamily/Winged helix DNA-binding domain"/>
    <property type="match status" value="1"/>
</dbReference>
<dbReference type="GO" id="GO:0032993">
    <property type="term" value="C:protein-DNA complex"/>
    <property type="evidence" value="ECO:0007669"/>
    <property type="project" value="TreeGrafter"/>
</dbReference>
<dbReference type="Proteomes" id="UP000583800">
    <property type="component" value="Unassembled WGS sequence"/>
</dbReference>
<evidence type="ECO:0000256" key="4">
    <source>
        <dbReference type="ARBA" id="ARBA00023163"/>
    </source>
</evidence>
<name>A0A7X0BW04_9ACTN</name>